<dbReference type="PANTHER" id="PTHR22977:SF5">
    <property type="entry name" value="COX ASSEMBLY MITOCHONDRIAL PROTEIN HOMOLOG"/>
    <property type="match status" value="1"/>
</dbReference>
<keyword evidence="5" id="KW-1185">Reference proteome</keyword>
<keyword evidence="3" id="KW-0143">Chaperone</keyword>
<organism evidence="4 5">
    <name type="scientific">Smittium simulii</name>
    <dbReference type="NCBI Taxonomy" id="133385"/>
    <lineage>
        <taxon>Eukaryota</taxon>
        <taxon>Fungi</taxon>
        <taxon>Fungi incertae sedis</taxon>
        <taxon>Zoopagomycota</taxon>
        <taxon>Kickxellomycotina</taxon>
        <taxon>Harpellomycetes</taxon>
        <taxon>Harpellales</taxon>
        <taxon>Legeriomycetaceae</taxon>
        <taxon>Smittium</taxon>
    </lineage>
</organism>
<accession>A0A2T9YQP5</accession>
<evidence type="ECO:0000313" key="4">
    <source>
        <dbReference type="EMBL" id="PVU94680.1"/>
    </source>
</evidence>
<name>A0A2T9YQP5_9FUNG</name>
<comment type="similarity">
    <text evidence="1 3">Belongs to the CMC family.</text>
</comment>
<dbReference type="AlphaFoldDB" id="A0A2T9YQP5"/>
<evidence type="ECO:0000256" key="3">
    <source>
        <dbReference type="RuleBase" id="RU364104"/>
    </source>
</evidence>
<dbReference type="OrthoDB" id="6224010at2759"/>
<sequence>MENVKGFSVLSRRQEEEVRKLQRKEVYRLCDSIIKDFVDCSKARTVTVFWACKEQKKNMAFCLAEKETSELLDQVRHDYLYEKKILHKDN</sequence>
<keyword evidence="3" id="KW-0472">Membrane</keyword>
<gene>
    <name evidence="4" type="ORF">BB561_002350</name>
</gene>
<comment type="function">
    <text evidence="3">Required for mitochondrial cytochrome c oxidase (COX) assembly and respiration.</text>
</comment>
<comment type="caution">
    <text evidence="4">The sequence shown here is derived from an EMBL/GenBank/DDBJ whole genome shotgun (WGS) entry which is preliminary data.</text>
</comment>
<dbReference type="EMBL" id="MBFR01000079">
    <property type="protein sequence ID" value="PVU94680.1"/>
    <property type="molecule type" value="Genomic_DNA"/>
</dbReference>
<dbReference type="GO" id="GO:0005743">
    <property type="term" value="C:mitochondrial inner membrane"/>
    <property type="evidence" value="ECO:0007669"/>
    <property type="project" value="UniProtKB-SubCell"/>
</dbReference>
<comment type="subcellular location">
    <subcellularLocation>
        <location evidence="3">Mitochondrion inner membrane</location>
    </subcellularLocation>
</comment>
<dbReference type="PANTHER" id="PTHR22977">
    <property type="entry name" value="COX ASSEMBLY MITOCHONDRIAL PROTEIN"/>
    <property type="match status" value="1"/>
</dbReference>
<evidence type="ECO:0000256" key="1">
    <source>
        <dbReference type="ARBA" id="ARBA00007347"/>
    </source>
</evidence>
<evidence type="ECO:0000313" key="5">
    <source>
        <dbReference type="Proteomes" id="UP000245383"/>
    </source>
</evidence>
<dbReference type="Proteomes" id="UP000245383">
    <property type="component" value="Unassembled WGS sequence"/>
</dbReference>
<evidence type="ECO:0000256" key="2">
    <source>
        <dbReference type="ARBA" id="ARBA00023157"/>
    </source>
</evidence>
<dbReference type="STRING" id="133385.A0A2T9YQP5"/>
<protein>
    <recommendedName>
        <fullName evidence="3">COX assembly mitochondrial protein</fullName>
    </recommendedName>
</protein>
<dbReference type="InterPro" id="IPR013892">
    <property type="entry name" value="Cyt_c_biogenesis_Cmc1-like"/>
</dbReference>
<keyword evidence="3" id="KW-0496">Mitochondrion</keyword>
<reference evidence="4 5" key="1">
    <citation type="journal article" date="2018" name="MBio">
        <title>Comparative Genomics Reveals the Core Gene Toolbox for the Fungus-Insect Symbiosis.</title>
        <authorList>
            <person name="Wang Y."/>
            <person name="Stata M."/>
            <person name="Wang W."/>
            <person name="Stajich J.E."/>
            <person name="White M.M."/>
            <person name="Moncalvo J.M."/>
        </authorList>
    </citation>
    <scope>NUCLEOTIDE SEQUENCE [LARGE SCALE GENOMIC DNA]</scope>
    <source>
        <strain evidence="4 5">SWE-8-4</strain>
    </source>
</reference>
<dbReference type="Pfam" id="PF08583">
    <property type="entry name" value="Cmc1"/>
    <property type="match status" value="1"/>
</dbReference>
<keyword evidence="3" id="KW-0999">Mitochondrion inner membrane</keyword>
<keyword evidence="2" id="KW-1015">Disulfide bond</keyword>
<proteinExistence type="inferred from homology"/>